<dbReference type="InterPro" id="IPR036388">
    <property type="entry name" value="WH-like_DNA-bd_sf"/>
</dbReference>
<evidence type="ECO:0000259" key="1">
    <source>
        <dbReference type="Pfam" id="PF08281"/>
    </source>
</evidence>
<protein>
    <submittedName>
        <fullName evidence="2">DNA-directed RNA polymerase specialized sigma24 family protein</fullName>
    </submittedName>
</protein>
<dbReference type="InterPro" id="IPR013249">
    <property type="entry name" value="RNA_pol_sigma70_r4_t2"/>
</dbReference>
<dbReference type="SUPFAM" id="SSF88659">
    <property type="entry name" value="Sigma3 and sigma4 domains of RNA polymerase sigma factors"/>
    <property type="match status" value="1"/>
</dbReference>
<keyword evidence="2" id="KW-0240">DNA-directed RNA polymerase</keyword>
<dbReference type="Gene3D" id="1.10.10.10">
    <property type="entry name" value="Winged helix-like DNA-binding domain superfamily/Winged helix DNA-binding domain"/>
    <property type="match status" value="1"/>
</dbReference>
<dbReference type="RefSeq" id="WP_247243603.1">
    <property type="nucleotide sequence ID" value="NZ_JALJRA010000006.1"/>
</dbReference>
<reference evidence="2 3" key="1">
    <citation type="submission" date="2024-06" db="EMBL/GenBank/DDBJ databases">
        <title>Genomic Encyclopedia of Type Strains, Phase IV (KMG-IV): sequencing the most valuable type-strain genomes for metagenomic binning, comparative biology and taxonomic classification.</title>
        <authorList>
            <person name="Goeker M."/>
        </authorList>
    </citation>
    <scope>NUCLEOTIDE SEQUENCE [LARGE SCALE GENOMIC DNA]</scope>
    <source>
        <strain evidence="2 3">DSM 105042</strain>
    </source>
</reference>
<dbReference type="InterPro" id="IPR013324">
    <property type="entry name" value="RNA_pol_sigma_r3/r4-like"/>
</dbReference>
<comment type="caution">
    <text evidence="2">The sequence shown here is derived from an EMBL/GenBank/DDBJ whole genome shotgun (WGS) entry which is preliminary data.</text>
</comment>
<accession>A0ABV2H529</accession>
<dbReference type="Pfam" id="PF08281">
    <property type="entry name" value="Sigma70_r4_2"/>
    <property type="match status" value="1"/>
</dbReference>
<gene>
    <name evidence="2" type="ORF">ABID21_001764</name>
</gene>
<dbReference type="GO" id="GO:0000428">
    <property type="term" value="C:DNA-directed RNA polymerase complex"/>
    <property type="evidence" value="ECO:0007669"/>
    <property type="project" value="UniProtKB-KW"/>
</dbReference>
<proteinExistence type="predicted"/>
<dbReference type="Proteomes" id="UP001549031">
    <property type="component" value="Unassembled WGS sequence"/>
</dbReference>
<dbReference type="EMBL" id="JBEPLJ010000006">
    <property type="protein sequence ID" value="MET3585655.1"/>
    <property type="molecule type" value="Genomic_DNA"/>
</dbReference>
<sequence length="70" mass="7756">MAAQPSISAPQEWSLRAKELAREIERLPLHYRSAVELILIEEIGHEAAADRAGCPVGTIKSRVNRARNHA</sequence>
<feature type="domain" description="RNA polymerase sigma factor 70 region 4 type 2" evidence="1">
    <location>
        <begin position="19"/>
        <end position="69"/>
    </location>
</feature>
<keyword evidence="2" id="KW-0804">Transcription</keyword>
<keyword evidence="3" id="KW-1185">Reference proteome</keyword>
<evidence type="ECO:0000313" key="2">
    <source>
        <dbReference type="EMBL" id="MET3585655.1"/>
    </source>
</evidence>
<evidence type="ECO:0000313" key="3">
    <source>
        <dbReference type="Proteomes" id="UP001549031"/>
    </source>
</evidence>
<name>A0ABV2H529_9HYPH</name>
<organism evidence="2 3">
    <name type="scientific">Pseudorhizobium tarimense</name>
    <dbReference type="NCBI Taxonomy" id="1079109"/>
    <lineage>
        <taxon>Bacteria</taxon>
        <taxon>Pseudomonadati</taxon>
        <taxon>Pseudomonadota</taxon>
        <taxon>Alphaproteobacteria</taxon>
        <taxon>Hyphomicrobiales</taxon>
        <taxon>Rhizobiaceae</taxon>
        <taxon>Rhizobium/Agrobacterium group</taxon>
        <taxon>Pseudorhizobium</taxon>
    </lineage>
</organism>